<keyword evidence="4" id="KW-0808">Transferase</keyword>
<dbReference type="Gene3D" id="3.40.50.150">
    <property type="entry name" value="Vaccinia Virus protein VP39"/>
    <property type="match status" value="1"/>
</dbReference>
<keyword evidence="3 12" id="KW-0489">Methyltransferase</keyword>
<evidence type="ECO:0000256" key="3">
    <source>
        <dbReference type="ARBA" id="ARBA00022603"/>
    </source>
</evidence>
<evidence type="ECO:0000256" key="2">
    <source>
        <dbReference type="ARBA" id="ARBA00011900"/>
    </source>
</evidence>
<keyword evidence="6" id="KW-0680">Restriction system</keyword>
<evidence type="ECO:0000313" key="12">
    <source>
        <dbReference type="EMBL" id="GAA4465796.1"/>
    </source>
</evidence>
<protein>
    <recommendedName>
        <fullName evidence="2">site-specific DNA-methyltransferase (adenine-specific)</fullName>
        <ecNumber evidence="2">2.1.1.72</ecNumber>
    </recommendedName>
</protein>
<dbReference type="Proteomes" id="UP001500840">
    <property type="component" value="Unassembled WGS sequence"/>
</dbReference>
<dbReference type="SUPFAM" id="SSF53335">
    <property type="entry name" value="S-adenosyl-L-methionine-dependent methyltransferases"/>
    <property type="match status" value="1"/>
</dbReference>
<dbReference type="Pfam" id="PF02384">
    <property type="entry name" value="N6_Mtase"/>
    <property type="match status" value="1"/>
</dbReference>
<gene>
    <name evidence="12" type="ORF">GCM10023156_53970</name>
</gene>
<accession>A0ABP8NE37</accession>
<comment type="similarity">
    <text evidence="1">Belongs to the N(4)/N(6)-methyltransferase family.</text>
</comment>
<dbReference type="Pfam" id="PF12161">
    <property type="entry name" value="HsdM_N"/>
    <property type="match status" value="1"/>
</dbReference>
<dbReference type="GO" id="GO:0008168">
    <property type="term" value="F:methyltransferase activity"/>
    <property type="evidence" value="ECO:0007669"/>
    <property type="project" value="UniProtKB-KW"/>
</dbReference>
<dbReference type="InterPro" id="IPR051537">
    <property type="entry name" value="DNA_Adenine_Mtase"/>
</dbReference>
<feature type="region of interest" description="Disordered" evidence="9">
    <location>
        <begin position="681"/>
        <end position="754"/>
    </location>
</feature>
<evidence type="ECO:0000313" key="13">
    <source>
        <dbReference type="Proteomes" id="UP001500840"/>
    </source>
</evidence>
<dbReference type="Gene3D" id="1.20.1260.30">
    <property type="match status" value="1"/>
</dbReference>
<dbReference type="InterPro" id="IPR022749">
    <property type="entry name" value="D12N6_MeTrfase_N"/>
</dbReference>
<feature type="domain" description="N6 adenine-specific DNA methyltransferase N-terminal" evidence="11">
    <location>
        <begin position="9"/>
        <end position="149"/>
    </location>
</feature>
<evidence type="ECO:0000256" key="9">
    <source>
        <dbReference type="SAM" id="MobiDB-lite"/>
    </source>
</evidence>
<evidence type="ECO:0000256" key="7">
    <source>
        <dbReference type="ARBA" id="ARBA00047942"/>
    </source>
</evidence>
<dbReference type="PANTHER" id="PTHR42933">
    <property type="entry name" value="SLR6095 PROTEIN"/>
    <property type="match status" value="1"/>
</dbReference>
<dbReference type="GO" id="GO:0032259">
    <property type="term" value="P:methylation"/>
    <property type="evidence" value="ECO:0007669"/>
    <property type="project" value="UniProtKB-KW"/>
</dbReference>
<evidence type="ECO:0000256" key="5">
    <source>
        <dbReference type="ARBA" id="ARBA00022691"/>
    </source>
</evidence>
<dbReference type="PANTHER" id="PTHR42933:SF3">
    <property type="entry name" value="TYPE I RESTRICTION ENZYME MJAVIII METHYLASE SUBUNIT"/>
    <property type="match status" value="1"/>
</dbReference>
<evidence type="ECO:0000256" key="1">
    <source>
        <dbReference type="ARBA" id="ARBA00006594"/>
    </source>
</evidence>
<evidence type="ECO:0000259" key="11">
    <source>
        <dbReference type="Pfam" id="PF12161"/>
    </source>
</evidence>
<feature type="coiled-coil region" evidence="8">
    <location>
        <begin position="785"/>
        <end position="820"/>
    </location>
</feature>
<feature type="compositionally biased region" description="Basic and acidic residues" evidence="9">
    <location>
        <begin position="701"/>
        <end position="730"/>
    </location>
</feature>
<dbReference type="EC" id="2.1.1.72" evidence="2"/>
<keyword evidence="5" id="KW-0949">S-adenosyl-L-methionine</keyword>
<comment type="caution">
    <text evidence="12">The sequence shown here is derived from an EMBL/GenBank/DDBJ whole genome shotgun (WGS) entry which is preliminary data.</text>
</comment>
<evidence type="ECO:0000256" key="4">
    <source>
        <dbReference type="ARBA" id="ARBA00022679"/>
    </source>
</evidence>
<name>A0ABP8NE37_9BACT</name>
<reference evidence="13" key="1">
    <citation type="journal article" date="2019" name="Int. J. Syst. Evol. Microbiol.">
        <title>The Global Catalogue of Microorganisms (GCM) 10K type strain sequencing project: providing services to taxonomists for standard genome sequencing and annotation.</title>
        <authorList>
            <consortium name="The Broad Institute Genomics Platform"/>
            <consortium name="The Broad Institute Genome Sequencing Center for Infectious Disease"/>
            <person name="Wu L."/>
            <person name="Ma J."/>
        </authorList>
    </citation>
    <scope>NUCLEOTIDE SEQUENCE [LARGE SCALE GENOMIC DNA]</scope>
    <source>
        <strain evidence="13">JCM 17759</strain>
    </source>
</reference>
<feature type="compositionally biased region" description="Acidic residues" evidence="9">
    <location>
        <begin position="682"/>
        <end position="700"/>
    </location>
</feature>
<feature type="compositionally biased region" description="Basic and acidic residues" evidence="9">
    <location>
        <begin position="743"/>
        <end position="754"/>
    </location>
</feature>
<dbReference type="InterPro" id="IPR038333">
    <property type="entry name" value="T1MK-like_N_sf"/>
</dbReference>
<dbReference type="EMBL" id="BAABGA010000077">
    <property type="protein sequence ID" value="GAA4465796.1"/>
    <property type="molecule type" value="Genomic_DNA"/>
</dbReference>
<evidence type="ECO:0000256" key="8">
    <source>
        <dbReference type="SAM" id="Coils"/>
    </source>
</evidence>
<dbReference type="InterPro" id="IPR029063">
    <property type="entry name" value="SAM-dependent_MTases_sf"/>
</dbReference>
<sequence length="889" mass="101125">MAKITLRKLERHLFAAADILRGKMNAWDYQNYIFGMLFLKRASDEFHYHYKQIFDEQIKRGRTEAQAKKRAEAKERYAEKHVFYVPEAARWPRLRDDISKNVGEELDKALSALQNENLSVLNHVLDNIHFANTRLNLTDKTLLKLIAHFNKLSLRSVDFEFPDLPGAAYEYLIKVFADKVQSGGGEYYTPRDVVRLMVGLVKPAEGMKVYDPTVGSGGMLILSKEHIDAHGGDSSQAAYYGQESNPDSYPMCKLNLILHGIMSADIRKGDVLTDPLHKQDGELMRFDRVLANPPFSMNYTESTLTYKHRFGYGYTPETKRADLMFVQHMHSVLADGGMMATVMPHGVLFRGGEEKKIRTGLIKDDLLEAVISLPPNLFYGASIPACIMVLRAKKAKPKARKKKVLFINADAEFFSGRAQNYLRPEHIEKITTTFDAFADVPGYATVVTHEQLEAEDYNLNVRRYADNAPPPEPHDVRAHLVGGVPRCEVGDAGDLFAAHGLAATSLFVDRDEEYFDFDPAIDQRGAIKTRIETDAGVMSQETAMTEAFEAWWRKHSKGLRKLPESQQLMKVRGDLVSTFDKGLLPVGLLDSYKLSGVVASWWSDNQFDLKTLVAQGFAGLIESWVDAIRAVVEPDEDDEPDKDAADPFDHRLVTTLLPEYLDEITQAEADVAQWNARKEEFELGPEEEEDDEDEEEEEESTEKKRNYAQRLDDERKELKESIKPQTDRLKIINGNKNRAGSIRHAEHKEDEDKAKELRAEQFTLNSEIAPAQARIDELEALLEPYKEIKRELSAARRRVKELKAALLERLEERIAAMNEKQLADLVVGMLKDDFTEMLDDYVAAHRRQLIAFCEGLWDKYSVDLTTIENDRDEAAELLREFAGELGYVY</sequence>
<feature type="domain" description="DNA methylase adenine-specific" evidence="10">
    <location>
        <begin position="163"/>
        <end position="467"/>
    </location>
</feature>
<keyword evidence="8" id="KW-0175">Coiled coil</keyword>
<comment type="catalytic activity">
    <reaction evidence="7">
        <text>a 2'-deoxyadenosine in DNA + S-adenosyl-L-methionine = an N(6)-methyl-2'-deoxyadenosine in DNA + S-adenosyl-L-homocysteine + H(+)</text>
        <dbReference type="Rhea" id="RHEA:15197"/>
        <dbReference type="Rhea" id="RHEA-COMP:12418"/>
        <dbReference type="Rhea" id="RHEA-COMP:12419"/>
        <dbReference type="ChEBI" id="CHEBI:15378"/>
        <dbReference type="ChEBI" id="CHEBI:57856"/>
        <dbReference type="ChEBI" id="CHEBI:59789"/>
        <dbReference type="ChEBI" id="CHEBI:90615"/>
        <dbReference type="ChEBI" id="CHEBI:90616"/>
        <dbReference type="EC" id="2.1.1.72"/>
    </reaction>
</comment>
<dbReference type="InterPro" id="IPR003356">
    <property type="entry name" value="DNA_methylase_A-5"/>
</dbReference>
<organism evidence="12 13">
    <name type="scientific">Novipirellula rosea</name>
    <dbReference type="NCBI Taxonomy" id="1031540"/>
    <lineage>
        <taxon>Bacteria</taxon>
        <taxon>Pseudomonadati</taxon>
        <taxon>Planctomycetota</taxon>
        <taxon>Planctomycetia</taxon>
        <taxon>Pirellulales</taxon>
        <taxon>Pirellulaceae</taxon>
        <taxon>Novipirellula</taxon>
    </lineage>
</organism>
<dbReference type="PRINTS" id="PR00507">
    <property type="entry name" value="N12N6MTFRASE"/>
</dbReference>
<keyword evidence="13" id="KW-1185">Reference proteome</keyword>
<evidence type="ECO:0000259" key="10">
    <source>
        <dbReference type="Pfam" id="PF02384"/>
    </source>
</evidence>
<proteinExistence type="inferred from homology"/>
<evidence type="ECO:0000256" key="6">
    <source>
        <dbReference type="ARBA" id="ARBA00022747"/>
    </source>
</evidence>